<reference evidence="6 7" key="1">
    <citation type="journal article" date="2014" name="PLoS ONE">
        <title>Reduction of Hydrogen Peroxide Accumulation and Toxicity by a Catalase from Mycoplasma iowae.</title>
        <authorList>
            <person name="Pritchard R.E."/>
            <person name="Prassinos A.J."/>
            <person name="Osborne J.D."/>
            <person name="Raviv Z."/>
            <person name="Balish M.F."/>
        </authorList>
    </citation>
    <scope>NUCLEOTIDE SEQUENCE [LARGE SCALE GENOMIC DNA]</scope>
    <source>
        <strain evidence="6 7">DK-CPA</strain>
    </source>
</reference>
<dbReference type="Gene3D" id="3.40.605.10">
    <property type="entry name" value="Aldehyde Dehydrogenase, Chain A, domain 1"/>
    <property type="match status" value="1"/>
</dbReference>
<dbReference type="PANTHER" id="PTHR42991:SF1">
    <property type="entry name" value="ALDEHYDE DEHYDROGENASE"/>
    <property type="match status" value="1"/>
</dbReference>
<keyword evidence="2 4" id="KW-0560">Oxidoreductase</keyword>
<dbReference type="Gene3D" id="3.40.309.10">
    <property type="entry name" value="Aldehyde Dehydrogenase, Chain A, domain 2"/>
    <property type="match status" value="1"/>
</dbReference>
<comment type="similarity">
    <text evidence="1 4">Belongs to the aldehyde dehydrogenase family.</text>
</comment>
<dbReference type="InterPro" id="IPR051020">
    <property type="entry name" value="ALDH-related_metabolic_enz"/>
</dbReference>
<dbReference type="InterPro" id="IPR029510">
    <property type="entry name" value="Ald_DH_CS_GLU"/>
</dbReference>
<sequence>MCFSLHCITILEFFMNDFKEKIYSGKSYINGKFIDSNKKIEIYSPINNSHIGDVVALSKSDIDDAFLAAHNAFNKWSFTPGYKRVELIKKMASYFIEEKEFLANLITLEVGKSYKESLSEVERSYQYIMDTIDYFEKNIDKPFVIDETIHGVKNKVGKFYRVPIGVVLAISPFNYPINLSISKIIPSLIVGNTVVFKPATYGSLVGSQLARYFDKSGFEPGVFNLVTGKGSEIGDYIVTNKYIQGITFTGSTDIGKKIAEQASMKKLVLELGGKDAAIVLDDIDVSLVAKEIVKGAYGYSGQRCTAIKRIIVLNDIADRLVIALREEILKLRVGNPFSSPDIVPVIDKKSLDYVLSLIQDALVHGANIVTGNQIVGHNLLIPTLVDHVSLKSKLAWEEPFGPVLPIIRVKDISEAISVANASNFGLQGSVFTNDKAKALLVANHLNTGTVNINKSSSRGPDIFPFVGVKDSGFGVQGIEGAMVEMTRIKGIVENS</sequence>
<dbReference type="Pfam" id="PF00171">
    <property type="entry name" value="Aldedh"/>
    <property type="match status" value="1"/>
</dbReference>
<evidence type="ECO:0000313" key="7">
    <source>
        <dbReference type="Proteomes" id="UP000028523"/>
    </source>
</evidence>
<feature type="active site" evidence="3">
    <location>
        <position position="270"/>
    </location>
</feature>
<dbReference type="SUPFAM" id="SSF53720">
    <property type="entry name" value="ALDH-like"/>
    <property type="match status" value="1"/>
</dbReference>
<evidence type="ECO:0000313" key="6">
    <source>
        <dbReference type="EMBL" id="KFB07467.1"/>
    </source>
</evidence>
<evidence type="ECO:0000259" key="5">
    <source>
        <dbReference type="Pfam" id="PF00171"/>
    </source>
</evidence>
<keyword evidence="7" id="KW-1185">Reference proteome</keyword>
<dbReference type="InterPro" id="IPR016163">
    <property type="entry name" value="Ald_DH_C"/>
</dbReference>
<comment type="caution">
    <text evidence="6">The sequence shown here is derived from an EMBL/GenBank/DDBJ whole genome shotgun (WGS) entry which is preliminary data.</text>
</comment>
<dbReference type="AlphaFoldDB" id="A0A084U3D1"/>
<dbReference type="PANTHER" id="PTHR42991">
    <property type="entry name" value="ALDEHYDE DEHYDROGENASE"/>
    <property type="match status" value="1"/>
</dbReference>
<dbReference type="Proteomes" id="UP000028523">
    <property type="component" value="Unassembled WGS sequence"/>
</dbReference>
<dbReference type="PROSITE" id="PS00687">
    <property type="entry name" value="ALDEHYDE_DEHYDR_GLU"/>
    <property type="match status" value="1"/>
</dbReference>
<dbReference type="InterPro" id="IPR016160">
    <property type="entry name" value="Ald_DH_CS_CYS"/>
</dbReference>
<evidence type="ECO:0000256" key="1">
    <source>
        <dbReference type="ARBA" id="ARBA00009986"/>
    </source>
</evidence>
<protein>
    <submittedName>
        <fullName evidence="6">NADP+-dependent non-phosphorylating glyceraldehyde 3-phosphate dehydrogenase</fullName>
    </submittedName>
</protein>
<evidence type="ECO:0000256" key="2">
    <source>
        <dbReference type="ARBA" id="ARBA00023002"/>
    </source>
</evidence>
<dbReference type="EMBL" id="AWQU01000082">
    <property type="protein sequence ID" value="KFB07467.1"/>
    <property type="molecule type" value="Genomic_DNA"/>
</dbReference>
<dbReference type="InterPro" id="IPR016161">
    <property type="entry name" value="Ald_DH/histidinol_DH"/>
</dbReference>
<evidence type="ECO:0000256" key="3">
    <source>
        <dbReference type="PROSITE-ProRule" id="PRU10007"/>
    </source>
</evidence>
<gene>
    <name evidence="6" type="ORF">P271_304</name>
</gene>
<proteinExistence type="inferred from homology"/>
<dbReference type="PROSITE" id="PS00070">
    <property type="entry name" value="ALDEHYDE_DEHYDR_CYS"/>
    <property type="match status" value="1"/>
</dbReference>
<dbReference type="GO" id="GO:0008911">
    <property type="term" value="F:lactaldehyde dehydrogenase (NAD+) activity"/>
    <property type="evidence" value="ECO:0007669"/>
    <property type="project" value="TreeGrafter"/>
</dbReference>
<dbReference type="InterPro" id="IPR015590">
    <property type="entry name" value="Aldehyde_DH_dom"/>
</dbReference>
<feature type="domain" description="Aldehyde dehydrogenase" evidence="5">
    <location>
        <begin position="35"/>
        <end position="489"/>
    </location>
</feature>
<accession>A0A084U3D1</accession>
<name>A0A084U3D1_MALIO</name>
<evidence type="ECO:0000256" key="4">
    <source>
        <dbReference type="RuleBase" id="RU003345"/>
    </source>
</evidence>
<organism evidence="6 7">
    <name type="scientific">Malacoplasma iowae DK-CPA</name>
    <dbReference type="NCBI Taxonomy" id="1394179"/>
    <lineage>
        <taxon>Bacteria</taxon>
        <taxon>Bacillati</taxon>
        <taxon>Mycoplasmatota</taxon>
        <taxon>Mycoplasmoidales</taxon>
        <taxon>Mycoplasmoidaceae</taxon>
        <taxon>Malacoplasma</taxon>
    </lineage>
</organism>
<dbReference type="CDD" id="cd07082">
    <property type="entry name" value="ALDH_F11_NP-GAPDH"/>
    <property type="match status" value="1"/>
</dbReference>
<dbReference type="InterPro" id="IPR016162">
    <property type="entry name" value="Ald_DH_N"/>
</dbReference>